<dbReference type="AlphaFoldDB" id="A0A843SE35"/>
<keyword evidence="1" id="KW-1133">Transmembrane helix</keyword>
<sequence length="167" mass="19270">MLRGGFHQVEFRNGDFIEFAVGFDTGYAAAHAARSPRLRILWMPPHRVRGHAIQKICDIRWSFFFPTLAIVLIGISEFLMGRNFGEDGLAADAWFYSMCFVLTLIITVWIRSRFRAFAVETTEVMRVLGYDHPEQVDLWVRHKAAQKAMAASTNTLPPLLEPWSYRY</sequence>
<feature type="transmembrane region" description="Helical" evidence="1">
    <location>
        <begin position="93"/>
        <end position="110"/>
    </location>
</feature>
<keyword evidence="1" id="KW-0812">Transmembrane</keyword>
<dbReference type="EMBL" id="WHUF01000007">
    <property type="protein sequence ID" value="MQA22815.1"/>
    <property type="molecule type" value="Genomic_DNA"/>
</dbReference>
<evidence type="ECO:0000256" key="1">
    <source>
        <dbReference type="SAM" id="Phobius"/>
    </source>
</evidence>
<keyword evidence="1" id="KW-0472">Membrane</keyword>
<evidence type="ECO:0000313" key="2">
    <source>
        <dbReference type="EMBL" id="MQA22815.1"/>
    </source>
</evidence>
<evidence type="ECO:0000313" key="3">
    <source>
        <dbReference type="Proteomes" id="UP000444318"/>
    </source>
</evidence>
<dbReference type="Proteomes" id="UP000444318">
    <property type="component" value="Unassembled WGS sequence"/>
</dbReference>
<keyword evidence="3" id="KW-1185">Reference proteome</keyword>
<accession>A0A843SE35</accession>
<feature type="transmembrane region" description="Helical" evidence="1">
    <location>
        <begin position="63"/>
        <end position="81"/>
    </location>
</feature>
<comment type="caution">
    <text evidence="2">The sequence shown here is derived from an EMBL/GenBank/DDBJ whole genome shotgun (WGS) entry which is preliminary data.</text>
</comment>
<gene>
    <name evidence="2" type="ORF">GEV01_25160</name>
</gene>
<organism evidence="2 3">
    <name type="scientific">Rugamonas rivuli</name>
    <dbReference type="NCBI Taxonomy" id="2743358"/>
    <lineage>
        <taxon>Bacteria</taxon>
        <taxon>Pseudomonadati</taxon>
        <taxon>Pseudomonadota</taxon>
        <taxon>Betaproteobacteria</taxon>
        <taxon>Burkholderiales</taxon>
        <taxon>Oxalobacteraceae</taxon>
        <taxon>Telluria group</taxon>
        <taxon>Rugamonas</taxon>
    </lineage>
</organism>
<proteinExistence type="predicted"/>
<dbReference type="RefSeq" id="WP_152808261.1">
    <property type="nucleotide sequence ID" value="NZ_WHUF01000007.1"/>
</dbReference>
<name>A0A843SE35_9BURK</name>
<protein>
    <submittedName>
        <fullName evidence="2">Uncharacterized protein</fullName>
    </submittedName>
</protein>
<reference evidence="2 3" key="1">
    <citation type="submission" date="2019-10" db="EMBL/GenBank/DDBJ databases">
        <title>Two novel species isolated from a subtropical stream in China.</title>
        <authorList>
            <person name="Lu H."/>
        </authorList>
    </citation>
    <scope>NUCLEOTIDE SEQUENCE [LARGE SCALE GENOMIC DNA]</scope>
    <source>
        <strain evidence="2 3">FT103W</strain>
    </source>
</reference>